<evidence type="ECO:0000313" key="4">
    <source>
        <dbReference type="Proteomes" id="UP000177942"/>
    </source>
</evidence>
<evidence type="ECO:0000313" key="3">
    <source>
        <dbReference type="EMBL" id="OGY65474.1"/>
    </source>
</evidence>
<protein>
    <submittedName>
        <fullName evidence="3">Uncharacterized protein</fullName>
    </submittedName>
</protein>
<dbReference type="AlphaFoldDB" id="A0A1G1ZLP0"/>
<dbReference type="PANTHER" id="PTHR33823:SF4">
    <property type="entry name" value="GENERAL STRESS PROTEIN 16O"/>
    <property type="match status" value="1"/>
</dbReference>
<feature type="coiled-coil region" evidence="2">
    <location>
        <begin position="4"/>
        <end position="31"/>
    </location>
</feature>
<organism evidence="3 4">
    <name type="scientific">Candidatus Harrisonbacteria bacterium RIFCSPLOWO2_01_FULL_44_18</name>
    <dbReference type="NCBI Taxonomy" id="1798407"/>
    <lineage>
        <taxon>Bacteria</taxon>
        <taxon>Candidatus Harrisoniibacteriota</taxon>
    </lineage>
</organism>
<keyword evidence="2" id="KW-0175">Coiled coil</keyword>
<dbReference type="EMBL" id="MHJJ01000009">
    <property type="protein sequence ID" value="OGY65474.1"/>
    <property type="molecule type" value="Genomic_DNA"/>
</dbReference>
<dbReference type="STRING" id="1798407.A3A16_03520"/>
<dbReference type="PANTHER" id="PTHR33823">
    <property type="entry name" value="RNA POLYMERASE-BINDING TRANSCRIPTION FACTOR DKSA-RELATED"/>
    <property type="match status" value="1"/>
</dbReference>
<dbReference type="Gene3D" id="1.20.120.910">
    <property type="entry name" value="DksA, coiled-coil domain"/>
    <property type="match status" value="1"/>
</dbReference>
<comment type="caution">
    <text evidence="3">The sequence shown here is derived from an EMBL/GenBank/DDBJ whole genome shotgun (WGS) entry which is preliminary data.</text>
</comment>
<sequence length="109" mass="12535">MITKDDAARLKQELEKTQRELKEELKSLAGVPEMGSDVDAFDTETDEAEEFSNKIGVEQTFKERLEDVRRALEKIEKAVYGKCEKCSMEISSEVLNLVPESRYCKHCKM</sequence>
<accession>A0A1G1ZLP0</accession>
<dbReference type="PROSITE" id="PS51128">
    <property type="entry name" value="ZF_DKSA_2"/>
    <property type="match status" value="1"/>
</dbReference>
<evidence type="ECO:0000256" key="1">
    <source>
        <dbReference type="PROSITE-ProRule" id="PRU00510"/>
    </source>
</evidence>
<gene>
    <name evidence="3" type="ORF">A3A16_03520</name>
</gene>
<reference evidence="3 4" key="1">
    <citation type="journal article" date="2016" name="Nat. Commun.">
        <title>Thousands of microbial genomes shed light on interconnected biogeochemical processes in an aquifer system.</title>
        <authorList>
            <person name="Anantharaman K."/>
            <person name="Brown C.T."/>
            <person name="Hug L.A."/>
            <person name="Sharon I."/>
            <person name="Castelle C.J."/>
            <person name="Probst A.J."/>
            <person name="Thomas B.C."/>
            <person name="Singh A."/>
            <person name="Wilkins M.J."/>
            <person name="Karaoz U."/>
            <person name="Brodie E.L."/>
            <person name="Williams K.H."/>
            <person name="Hubbard S.S."/>
            <person name="Banfield J.F."/>
        </authorList>
    </citation>
    <scope>NUCLEOTIDE SEQUENCE [LARGE SCALE GENOMIC DNA]</scope>
</reference>
<name>A0A1G1ZLP0_9BACT</name>
<evidence type="ECO:0000256" key="2">
    <source>
        <dbReference type="SAM" id="Coils"/>
    </source>
</evidence>
<dbReference type="Proteomes" id="UP000177942">
    <property type="component" value="Unassembled WGS sequence"/>
</dbReference>
<proteinExistence type="predicted"/>
<feature type="zinc finger region" description="dksA C4-type" evidence="1">
    <location>
        <begin position="83"/>
        <end position="107"/>
    </location>
</feature>